<sequence length="116" mass="11477">MAVVIPLFVAVGGAAGAVCRHLVSERVERATADTLAVNTLGSLILGVVLAAPVGDAAALALGTGFCGAFTTFSSFAFETVRLAEDGFVRAATRNAVATLALALLGVTVGGLLGGLF</sequence>
<evidence type="ECO:0000256" key="2">
    <source>
        <dbReference type="ARBA" id="ARBA00022475"/>
    </source>
</evidence>
<dbReference type="HAMAP" id="MF_00454">
    <property type="entry name" value="FluC"/>
    <property type="match status" value="1"/>
</dbReference>
<comment type="caution">
    <text evidence="9">The sequence shown here is derived from an EMBL/GenBank/DDBJ whole genome shotgun (WGS) entry which is preliminary data.</text>
</comment>
<dbReference type="EMBL" id="JBHTAP010000001">
    <property type="protein sequence ID" value="MFC7235098.1"/>
    <property type="molecule type" value="Genomic_DNA"/>
</dbReference>
<dbReference type="RefSeq" id="WP_276236120.1">
    <property type="nucleotide sequence ID" value="NZ_CP119802.1"/>
</dbReference>
<dbReference type="AlphaFoldDB" id="A0ABD5ZNR4"/>
<evidence type="ECO:0000256" key="5">
    <source>
        <dbReference type="ARBA" id="ARBA00023136"/>
    </source>
</evidence>
<reference evidence="9 10" key="1">
    <citation type="journal article" date="2019" name="Int. J. Syst. Evol. Microbiol.">
        <title>The Global Catalogue of Microorganisms (GCM) 10K type strain sequencing project: providing services to taxonomists for standard genome sequencing and annotation.</title>
        <authorList>
            <consortium name="The Broad Institute Genomics Platform"/>
            <consortium name="The Broad Institute Genome Sequencing Center for Infectious Disease"/>
            <person name="Wu L."/>
            <person name="Ma J."/>
        </authorList>
    </citation>
    <scope>NUCLEOTIDE SEQUENCE [LARGE SCALE GENOMIC DNA]</scope>
    <source>
        <strain evidence="9 10">DT85</strain>
    </source>
</reference>
<dbReference type="InterPro" id="IPR003691">
    <property type="entry name" value="FluC"/>
</dbReference>
<feature type="transmembrane region" description="Helical" evidence="8">
    <location>
        <begin position="32"/>
        <end position="51"/>
    </location>
</feature>
<protein>
    <recommendedName>
        <fullName evidence="8">Fluoride-specific ion channel FluC</fullName>
    </recommendedName>
</protein>
<evidence type="ECO:0000256" key="1">
    <source>
        <dbReference type="ARBA" id="ARBA00004651"/>
    </source>
</evidence>
<keyword evidence="4 8" id="KW-1133">Transmembrane helix</keyword>
<feature type="binding site" evidence="8">
    <location>
        <position position="67"/>
    </location>
    <ligand>
        <name>Na(+)</name>
        <dbReference type="ChEBI" id="CHEBI:29101"/>
        <note>structural</note>
    </ligand>
</feature>
<feature type="binding site" evidence="8">
    <location>
        <position position="70"/>
    </location>
    <ligand>
        <name>Na(+)</name>
        <dbReference type="ChEBI" id="CHEBI:29101"/>
        <note>structural</note>
    </ligand>
</feature>
<dbReference type="Proteomes" id="UP001596398">
    <property type="component" value="Unassembled WGS sequence"/>
</dbReference>
<keyword evidence="8" id="KW-0406">Ion transport</keyword>
<keyword evidence="3 8" id="KW-0812">Transmembrane</keyword>
<dbReference type="GO" id="GO:0062054">
    <property type="term" value="F:fluoride channel activity"/>
    <property type="evidence" value="ECO:0007669"/>
    <property type="project" value="UniProtKB-UniRule"/>
</dbReference>
<dbReference type="PANTHER" id="PTHR28259">
    <property type="entry name" value="FLUORIDE EXPORT PROTEIN 1-RELATED"/>
    <property type="match status" value="1"/>
</dbReference>
<keyword evidence="8" id="KW-0915">Sodium</keyword>
<dbReference type="GO" id="GO:0046872">
    <property type="term" value="F:metal ion binding"/>
    <property type="evidence" value="ECO:0007669"/>
    <property type="project" value="UniProtKB-KW"/>
</dbReference>
<keyword evidence="2 8" id="KW-1003">Cell membrane</keyword>
<name>A0ABD5ZNR4_9EURY</name>
<evidence type="ECO:0000256" key="7">
    <source>
        <dbReference type="ARBA" id="ARBA00035585"/>
    </source>
</evidence>
<gene>
    <name evidence="8" type="primary">fluC</name>
    <name evidence="8" type="synonym">crcB</name>
    <name evidence="9" type="ORF">ACFQJ4_07180</name>
</gene>
<dbReference type="Pfam" id="PF02537">
    <property type="entry name" value="CRCB"/>
    <property type="match status" value="1"/>
</dbReference>
<evidence type="ECO:0000256" key="4">
    <source>
        <dbReference type="ARBA" id="ARBA00022989"/>
    </source>
</evidence>
<keyword evidence="5 8" id="KW-0472">Membrane</keyword>
<organism evidence="9 10">
    <name type="scientific">Halosegnis marinus</name>
    <dbReference type="NCBI Taxonomy" id="3034023"/>
    <lineage>
        <taxon>Archaea</taxon>
        <taxon>Methanobacteriati</taxon>
        <taxon>Methanobacteriota</taxon>
        <taxon>Stenosarchaea group</taxon>
        <taxon>Halobacteria</taxon>
        <taxon>Halobacteriales</taxon>
        <taxon>Natronomonadaceae</taxon>
        <taxon>Halosegnis</taxon>
    </lineage>
</organism>
<keyword evidence="10" id="KW-1185">Reference proteome</keyword>
<comment type="similarity">
    <text evidence="6 8">Belongs to the fluoride channel Fluc/FEX (TC 1.A.43) family.</text>
</comment>
<comment type="subcellular location">
    <subcellularLocation>
        <location evidence="1 8">Cell membrane</location>
        <topology evidence="1 8">Multi-pass membrane protein</topology>
    </subcellularLocation>
</comment>
<comment type="activity regulation">
    <text evidence="8">Na(+) is not transported, but it plays an essential structural role and its presence is essential for fluoride channel function.</text>
</comment>
<keyword evidence="8" id="KW-0407">Ion channel</keyword>
<dbReference type="PANTHER" id="PTHR28259:SF1">
    <property type="entry name" value="FLUORIDE EXPORT PROTEIN 1-RELATED"/>
    <property type="match status" value="1"/>
</dbReference>
<evidence type="ECO:0000256" key="8">
    <source>
        <dbReference type="HAMAP-Rule" id="MF_00454"/>
    </source>
</evidence>
<dbReference type="GO" id="GO:0140114">
    <property type="term" value="P:cellular detoxification of fluoride"/>
    <property type="evidence" value="ECO:0007669"/>
    <property type="project" value="UniProtKB-UniRule"/>
</dbReference>
<dbReference type="GO" id="GO:0005886">
    <property type="term" value="C:plasma membrane"/>
    <property type="evidence" value="ECO:0007669"/>
    <property type="project" value="UniProtKB-SubCell"/>
</dbReference>
<proteinExistence type="inferred from homology"/>
<evidence type="ECO:0000313" key="10">
    <source>
        <dbReference type="Proteomes" id="UP001596398"/>
    </source>
</evidence>
<comment type="catalytic activity">
    <reaction evidence="7">
        <text>fluoride(in) = fluoride(out)</text>
        <dbReference type="Rhea" id="RHEA:76159"/>
        <dbReference type="ChEBI" id="CHEBI:17051"/>
    </reaction>
    <physiologicalReaction direction="left-to-right" evidence="7">
        <dbReference type="Rhea" id="RHEA:76160"/>
    </physiologicalReaction>
</comment>
<feature type="transmembrane region" description="Helical" evidence="8">
    <location>
        <begin position="58"/>
        <end position="77"/>
    </location>
</feature>
<keyword evidence="8" id="KW-0479">Metal-binding</keyword>
<evidence type="ECO:0000256" key="6">
    <source>
        <dbReference type="ARBA" id="ARBA00035120"/>
    </source>
</evidence>
<accession>A0ABD5ZNR4</accession>
<evidence type="ECO:0000256" key="3">
    <source>
        <dbReference type="ARBA" id="ARBA00022692"/>
    </source>
</evidence>
<comment type="function">
    <text evidence="8">Fluoride-specific ion channel. Important for reducing fluoride concentration in the cell, thus reducing its toxicity.</text>
</comment>
<keyword evidence="8" id="KW-0813">Transport</keyword>
<feature type="transmembrane region" description="Helical" evidence="8">
    <location>
        <begin position="97"/>
        <end position="115"/>
    </location>
</feature>
<evidence type="ECO:0000313" key="9">
    <source>
        <dbReference type="EMBL" id="MFC7235098.1"/>
    </source>
</evidence>
<dbReference type="GeneID" id="79266779"/>